<keyword evidence="5" id="KW-0732">Signal</keyword>
<organism evidence="7 8">
    <name type="scientific">Niabella soli DSM 19437</name>
    <dbReference type="NCBI Taxonomy" id="929713"/>
    <lineage>
        <taxon>Bacteria</taxon>
        <taxon>Pseudomonadati</taxon>
        <taxon>Bacteroidota</taxon>
        <taxon>Chitinophagia</taxon>
        <taxon>Chitinophagales</taxon>
        <taxon>Chitinophagaceae</taxon>
        <taxon>Niabella</taxon>
    </lineage>
</organism>
<dbReference type="OrthoDB" id="9795222at2"/>
<dbReference type="InterPro" id="IPR051801">
    <property type="entry name" value="GH28_Enzymes"/>
</dbReference>
<dbReference type="STRING" id="929713.NIASO_10930"/>
<evidence type="ECO:0000256" key="5">
    <source>
        <dbReference type="SAM" id="SignalP"/>
    </source>
</evidence>
<feature type="signal peptide" evidence="5">
    <location>
        <begin position="1"/>
        <end position="28"/>
    </location>
</feature>
<evidence type="ECO:0000259" key="6">
    <source>
        <dbReference type="Pfam" id="PF12708"/>
    </source>
</evidence>
<comment type="similarity">
    <text evidence="1 4">Belongs to the glycosyl hydrolase 28 family.</text>
</comment>
<dbReference type="Gene3D" id="2.160.20.10">
    <property type="entry name" value="Single-stranded right-handed beta-helix, Pectin lyase-like"/>
    <property type="match status" value="1"/>
</dbReference>
<dbReference type="EMBL" id="CP007035">
    <property type="protein sequence ID" value="AHF15534.1"/>
    <property type="molecule type" value="Genomic_DNA"/>
</dbReference>
<dbReference type="PANTHER" id="PTHR31339">
    <property type="entry name" value="PECTIN LYASE-RELATED"/>
    <property type="match status" value="1"/>
</dbReference>
<dbReference type="Proteomes" id="UP000003586">
    <property type="component" value="Chromosome"/>
</dbReference>
<proteinExistence type="inferred from homology"/>
<dbReference type="SUPFAM" id="SSF51126">
    <property type="entry name" value="Pectin lyase-like"/>
    <property type="match status" value="1"/>
</dbReference>
<evidence type="ECO:0000256" key="4">
    <source>
        <dbReference type="RuleBase" id="RU361169"/>
    </source>
</evidence>
<dbReference type="HOGENOM" id="CLU_016031_8_4_10"/>
<dbReference type="KEGG" id="nso:NIASO_10930"/>
<dbReference type="RefSeq" id="WP_008585515.1">
    <property type="nucleotide sequence ID" value="NZ_CP007035.1"/>
</dbReference>
<dbReference type="InterPro" id="IPR000743">
    <property type="entry name" value="Glyco_hydro_28"/>
</dbReference>
<keyword evidence="3 4" id="KW-0326">Glycosidase</keyword>
<dbReference type="PROSITE" id="PS51318">
    <property type="entry name" value="TAT"/>
    <property type="match status" value="1"/>
</dbReference>
<dbReference type="GO" id="GO:0005975">
    <property type="term" value="P:carbohydrate metabolic process"/>
    <property type="evidence" value="ECO:0007669"/>
    <property type="project" value="InterPro"/>
</dbReference>
<evidence type="ECO:0000256" key="1">
    <source>
        <dbReference type="ARBA" id="ARBA00008834"/>
    </source>
</evidence>
<evidence type="ECO:0000313" key="8">
    <source>
        <dbReference type="Proteomes" id="UP000003586"/>
    </source>
</evidence>
<gene>
    <name evidence="7" type="ORF">NIASO_10930</name>
</gene>
<evidence type="ECO:0000256" key="2">
    <source>
        <dbReference type="ARBA" id="ARBA00022801"/>
    </source>
</evidence>
<evidence type="ECO:0000256" key="3">
    <source>
        <dbReference type="ARBA" id="ARBA00023295"/>
    </source>
</evidence>
<reference evidence="7 8" key="1">
    <citation type="submission" date="2013-12" db="EMBL/GenBank/DDBJ databases">
        <authorList>
            <consortium name="DOE Joint Genome Institute"/>
            <person name="Eisen J."/>
            <person name="Huntemann M."/>
            <person name="Han J."/>
            <person name="Chen A."/>
            <person name="Kyrpides N."/>
            <person name="Mavromatis K."/>
            <person name="Markowitz V."/>
            <person name="Palaniappan K."/>
            <person name="Ivanova N."/>
            <person name="Schaumberg A."/>
            <person name="Pati A."/>
            <person name="Liolios K."/>
            <person name="Nordberg H.P."/>
            <person name="Cantor M.N."/>
            <person name="Hua S.X."/>
            <person name="Woyke T."/>
        </authorList>
    </citation>
    <scope>NUCLEOTIDE SEQUENCE [LARGE SCALE GENOMIC DNA]</scope>
    <source>
        <strain evidence="8">DSM 19437</strain>
    </source>
</reference>
<dbReference type="eggNOG" id="COG5434">
    <property type="taxonomic scope" value="Bacteria"/>
</dbReference>
<protein>
    <submittedName>
        <fullName evidence="7">Glycoside hydrolase</fullName>
    </submittedName>
</protein>
<evidence type="ECO:0000313" key="7">
    <source>
        <dbReference type="EMBL" id="AHF15534.1"/>
    </source>
</evidence>
<dbReference type="InterPro" id="IPR024535">
    <property type="entry name" value="RHGA/B-epi-like_pectate_lyase"/>
</dbReference>
<keyword evidence="8" id="KW-1185">Reference proteome</keyword>
<name>W0F222_9BACT</name>
<dbReference type="AlphaFoldDB" id="W0F222"/>
<dbReference type="Pfam" id="PF00295">
    <property type="entry name" value="Glyco_hydro_28"/>
    <property type="match status" value="1"/>
</dbReference>
<dbReference type="InterPro" id="IPR011050">
    <property type="entry name" value="Pectin_lyase_fold/virulence"/>
</dbReference>
<feature type="domain" description="Rhamnogalacturonase A/B/Epimerase-like pectate lyase" evidence="6">
    <location>
        <begin position="43"/>
        <end position="98"/>
    </location>
</feature>
<dbReference type="InterPro" id="IPR006311">
    <property type="entry name" value="TAT_signal"/>
</dbReference>
<accession>W0F222</accession>
<dbReference type="Pfam" id="PF12708">
    <property type="entry name" value="Pect-lyase_RHGA_epim"/>
    <property type="match status" value="1"/>
</dbReference>
<dbReference type="GO" id="GO:0004650">
    <property type="term" value="F:polygalacturonase activity"/>
    <property type="evidence" value="ECO:0007669"/>
    <property type="project" value="InterPro"/>
</dbReference>
<dbReference type="PANTHER" id="PTHR31339:SF9">
    <property type="entry name" value="PLASMIN AND FIBRONECTIN-BINDING PROTEIN A"/>
    <property type="match status" value="1"/>
</dbReference>
<sequence>MLSRRNWLTKAAALAAGTGLFKTASAGAAEPAPADPENAVGIYNVKAFGAKGDGKTLDTKAIQTAIDTCNRNKGGTVFFPPGIFVSGTLQLKSNVTLYLSAQATLLGTTDGKQYFAAAEIPLHGDSTLVDGNVGLLYAVNAENIGIEGMGTIDGNGAQFRSPSKGAPSPAGISGAQRPYHILFYKCTNVQVNDIFLKDSAYHSIRMIQSEYLKFSGLRIKGRVIHNNDGFHFISCRYVHVHACDVRTQDDACALFGSCQYVTVSDSTFSTRWSVFRFGGGFVQNVTITNCTIYETYGCPIKIYCSRGSRFEDLTFSNLIMKNVTGPIHIGISERKSSSVTGDNLPAGVLKRVAFNNIQATVVTPQPLPDSAFQSAYRSGELRSCIVLNAFDNNYMEDISFQDIHITFPGGGTAAEAVAEVPKVAGEYFEIGTPPAYALFARNVKGLSVNNLRLKLAAADARPAVMLDNVEHAVIALLSTQGRQGSKVLRFRNSADVLVATPRVLDTVTAFAAVEGRNTRNIKVEGGDLSKAKSKLQQGADVPAGAVLLKE</sequence>
<feature type="chain" id="PRO_5004788428" evidence="5">
    <location>
        <begin position="29"/>
        <end position="550"/>
    </location>
</feature>
<keyword evidence="2 4" id="KW-0378">Hydrolase</keyword>
<dbReference type="InterPro" id="IPR012334">
    <property type="entry name" value="Pectin_lyas_fold"/>
</dbReference>